<dbReference type="PROSITE" id="PS50122">
    <property type="entry name" value="CHEB"/>
    <property type="match status" value="1"/>
</dbReference>
<dbReference type="AlphaFoldDB" id="Q6AK11"/>
<evidence type="ECO:0000256" key="4">
    <source>
        <dbReference type="PROSITE-ProRule" id="PRU00050"/>
    </source>
</evidence>
<feature type="modified residue" description="4-aspartylphosphate" evidence="5">
    <location>
        <position position="62"/>
    </location>
</feature>
<protein>
    <recommendedName>
        <fullName evidence="2">protein-glutamate methylesterase</fullName>
        <ecNumber evidence="2">3.1.1.61</ecNumber>
    </recommendedName>
</protein>
<dbReference type="SUPFAM" id="SSF52172">
    <property type="entry name" value="CheY-like"/>
    <property type="match status" value="1"/>
</dbReference>
<dbReference type="GO" id="GO:0005737">
    <property type="term" value="C:cytoplasm"/>
    <property type="evidence" value="ECO:0007669"/>
    <property type="project" value="InterPro"/>
</dbReference>
<evidence type="ECO:0000259" key="6">
    <source>
        <dbReference type="PROSITE" id="PS50110"/>
    </source>
</evidence>
<dbReference type="Gene3D" id="3.40.50.180">
    <property type="entry name" value="Methylesterase CheB, C-terminal domain"/>
    <property type="match status" value="1"/>
</dbReference>
<keyword evidence="9" id="KW-1185">Reference proteome</keyword>
<dbReference type="InterPro" id="IPR001789">
    <property type="entry name" value="Sig_transdc_resp-reg_receiver"/>
</dbReference>
<dbReference type="Pfam" id="PF01339">
    <property type="entry name" value="CheB_methylest"/>
    <property type="match status" value="1"/>
</dbReference>
<dbReference type="PANTHER" id="PTHR42872:SF3">
    <property type="entry name" value="PROTEIN-GLUTAMATE METHYLESTERASE_PROTEIN-GLUTAMINE GLUTAMINASE 1"/>
    <property type="match status" value="1"/>
</dbReference>
<dbReference type="PANTHER" id="PTHR42872">
    <property type="entry name" value="PROTEIN-GLUTAMATE METHYLESTERASE/PROTEIN-GLUTAMINE GLUTAMINASE"/>
    <property type="match status" value="1"/>
</dbReference>
<dbReference type="EMBL" id="CR522870">
    <property type="protein sequence ID" value="CAG37315.1"/>
    <property type="molecule type" value="Genomic_DNA"/>
</dbReference>
<feature type="domain" description="Response regulatory" evidence="6">
    <location>
        <begin position="11"/>
        <end position="128"/>
    </location>
</feature>
<evidence type="ECO:0000313" key="8">
    <source>
        <dbReference type="EMBL" id="CAG37315.1"/>
    </source>
</evidence>
<dbReference type="Gene3D" id="3.40.50.2300">
    <property type="match status" value="1"/>
</dbReference>
<evidence type="ECO:0000256" key="1">
    <source>
        <dbReference type="ARBA" id="ARBA00022801"/>
    </source>
</evidence>
<dbReference type="GO" id="GO:0000156">
    <property type="term" value="F:phosphorelay response regulator activity"/>
    <property type="evidence" value="ECO:0007669"/>
    <property type="project" value="InterPro"/>
</dbReference>
<dbReference type="GO" id="GO:0008984">
    <property type="term" value="F:protein-glutamate methylesterase activity"/>
    <property type="evidence" value="ECO:0007669"/>
    <property type="project" value="UniProtKB-EC"/>
</dbReference>
<evidence type="ECO:0000313" key="9">
    <source>
        <dbReference type="Proteomes" id="UP000000602"/>
    </source>
</evidence>
<dbReference type="InterPro" id="IPR011006">
    <property type="entry name" value="CheY-like_superfamily"/>
</dbReference>
<dbReference type="STRING" id="177439.DP2586"/>
<keyword evidence="1" id="KW-0378">Hydrolase</keyword>
<feature type="domain" description="CheB-type methylesterase" evidence="7">
    <location>
        <begin position="220"/>
        <end position="358"/>
    </location>
</feature>
<evidence type="ECO:0000259" key="7">
    <source>
        <dbReference type="PROSITE" id="PS50122"/>
    </source>
</evidence>
<dbReference type="HOGENOM" id="CLU_000445_51_0_7"/>
<dbReference type="GO" id="GO:0006935">
    <property type="term" value="P:chemotaxis"/>
    <property type="evidence" value="ECO:0007669"/>
    <property type="project" value="InterPro"/>
</dbReference>
<dbReference type="RefSeq" id="WP_011189827.1">
    <property type="nucleotide sequence ID" value="NC_006138.1"/>
</dbReference>
<dbReference type="InterPro" id="IPR000673">
    <property type="entry name" value="Sig_transdc_resp-reg_Me-estase"/>
</dbReference>
<dbReference type="SUPFAM" id="SSF52738">
    <property type="entry name" value="Methylesterase CheB, C-terminal domain"/>
    <property type="match status" value="1"/>
</dbReference>
<organism evidence="8 9">
    <name type="scientific">Desulfotalea psychrophila (strain LSv54 / DSM 12343)</name>
    <dbReference type="NCBI Taxonomy" id="177439"/>
    <lineage>
        <taxon>Bacteria</taxon>
        <taxon>Pseudomonadati</taxon>
        <taxon>Thermodesulfobacteriota</taxon>
        <taxon>Desulfobulbia</taxon>
        <taxon>Desulfobulbales</taxon>
        <taxon>Desulfocapsaceae</taxon>
        <taxon>Desulfotalea</taxon>
    </lineage>
</organism>
<dbReference type="InterPro" id="IPR035909">
    <property type="entry name" value="CheB_C"/>
</dbReference>
<evidence type="ECO:0000256" key="3">
    <source>
        <dbReference type="ARBA" id="ARBA00048267"/>
    </source>
</evidence>
<dbReference type="OrthoDB" id="9793421at2"/>
<dbReference type="Proteomes" id="UP000000602">
    <property type="component" value="Chromosome"/>
</dbReference>
<accession>Q6AK11</accession>
<comment type="catalytic activity">
    <reaction evidence="3">
        <text>[protein]-L-glutamate 5-O-methyl ester + H2O = L-glutamyl-[protein] + methanol + H(+)</text>
        <dbReference type="Rhea" id="RHEA:23236"/>
        <dbReference type="Rhea" id="RHEA-COMP:10208"/>
        <dbReference type="Rhea" id="RHEA-COMP:10311"/>
        <dbReference type="ChEBI" id="CHEBI:15377"/>
        <dbReference type="ChEBI" id="CHEBI:15378"/>
        <dbReference type="ChEBI" id="CHEBI:17790"/>
        <dbReference type="ChEBI" id="CHEBI:29973"/>
        <dbReference type="ChEBI" id="CHEBI:82795"/>
        <dbReference type="EC" id="3.1.1.61"/>
    </reaction>
</comment>
<dbReference type="Pfam" id="PF00072">
    <property type="entry name" value="Response_reg"/>
    <property type="match status" value="1"/>
</dbReference>
<name>Q6AK11_DESPS</name>
<sequence length="397" mass="42132">MPTESNLDKISVLLVDDSPIFRKQIKAFLETSPVIDKVVEAGNGLEALGQVLSSPPDVVLMDLEMPYMDGLTALGHLLSHHPLPVIALSELAEESGYRFFDALKVGAVDFMAKGALLSLPDPGESRQVLLGKILAASGMTIAPRRGFEPQSYLHSLGKASDVVFCEDCGHRQVLVDDLLEGGAIVCSQCDDLILFGKDERHIFNNFATVLVGDGSSFANLLDIIPNLSQKMPGSIICVIDAPIVSVDSFTHYLASMSPLPVQRAVDGISVAGGNCYVAASAERICLRSSGTSLKLEQLAELAPGIGPMDVMIASVSKVFRKKSAVVVLSALGGDSLRGVGQLVKNGGSAVVLREASCLYADTAQAVGSKFTLAEKTVEEIVQLVYSFHLSSKLTRMA</sequence>
<evidence type="ECO:0000256" key="2">
    <source>
        <dbReference type="ARBA" id="ARBA00039140"/>
    </source>
</evidence>
<keyword evidence="5" id="KW-0597">Phosphoprotein</keyword>
<comment type="caution">
    <text evidence="4">Lacks conserved residue(s) required for the propagation of feature annotation.</text>
</comment>
<dbReference type="EC" id="3.1.1.61" evidence="2"/>
<dbReference type="SMART" id="SM00448">
    <property type="entry name" value="REC"/>
    <property type="match status" value="1"/>
</dbReference>
<dbReference type="KEGG" id="dps:DP2586"/>
<reference evidence="9" key="1">
    <citation type="journal article" date="2004" name="Environ. Microbiol.">
        <title>The genome of Desulfotalea psychrophila, a sulfate-reducing bacterium from permanently cold Arctic sediments.</title>
        <authorList>
            <person name="Rabus R."/>
            <person name="Ruepp A."/>
            <person name="Frickey T."/>
            <person name="Rattei T."/>
            <person name="Fartmann B."/>
            <person name="Stark M."/>
            <person name="Bauer M."/>
            <person name="Zibat A."/>
            <person name="Lombardot T."/>
            <person name="Becker I."/>
            <person name="Amann J."/>
            <person name="Gellner K."/>
            <person name="Teeling H."/>
            <person name="Leuschner W.D."/>
            <person name="Gloeckner F.-O."/>
            <person name="Lupas A.N."/>
            <person name="Amann R."/>
            <person name="Klenk H.-P."/>
        </authorList>
    </citation>
    <scope>NUCLEOTIDE SEQUENCE [LARGE SCALE GENOMIC DNA]</scope>
    <source>
        <strain evidence="9">DSM 12343 / LSv54</strain>
    </source>
</reference>
<proteinExistence type="predicted"/>
<gene>
    <name evidence="8" type="ordered locus">DP2586</name>
</gene>
<dbReference type="PROSITE" id="PS50110">
    <property type="entry name" value="RESPONSE_REGULATORY"/>
    <property type="match status" value="1"/>
</dbReference>
<dbReference type="eggNOG" id="COG2201">
    <property type="taxonomic scope" value="Bacteria"/>
</dbReference>
<evidence type="ECO:0000256" key="5">
    <source>
        <dbReference type="PROSITE-ProRule" id="PRU00169"/>
    </source>
</evidence>
<dbReference type="CDD" id="cd17541">
    <property type="entry name" value="REC_CheB-like"/>
    <property type="match status" value="1"/>
</dbReference>